<feature type="transmembrane region" description="Helical" evidence="8">
    <location>
        <begin position="226"/>
        <end position="248"/>
    </location>
</feature>
<dbReference type="GO" id="GO:0005886">
    <property type="term" value="C:plasma membrane"/>
    <property type="evidence" value="ECO:0007669"/>
    <property type="project" value="UniProtKB-SubCell"/>
</dbReference>
<dbReference type="CDD" id="cd06579">
    <property type="entry name" value="TM_PBP1_transp_AraH_like"/>
    <property type="match status" value="1"/>
</dbReference>
<evidence type="ECO:0000256" key="1">
    <source>
        <dbReference type="ARBA" id="ARBA00004651"/>
    </source>
</evidence>
<evidence type="ECO:0000256" key="5">
    <source>
        <dbReference type="ARBA" id="ARBA00022692"/>
    </source>
</evidence>
<evidence type="ECO:0000256" key="4">
    <source>
        <dbReference type="ARBA" id="ARBA00022519"/>
    </source>
</evidence>
<dbReference type="Proteomes" id="UP000192790">
    <property type="component" value="Unassembled WGS sequence"/>
</dbReference>
<feature type="transmembrane region" description="Helical" evidence="8">
    <location>
        <begin position="310"/>
        <end position="327"/>
    </location>
</feature>
<feature type="transmembrane region" description="Helical" evidence="8">
    <location>
        <begin position="21"/>
        <end position="44"/>
    </location>
</feature>
<dbReference type="PANTHER" id="PTHR32196:SF21">
    <property type="entry name" value="ABC TRANSPORTER PERMEASE PROTEIN YPHD-RELATED"/>
    <property type="match status" value="1"/>
</dbReference>
<gene>
    <name evidence="9" type="ORF">SAMN02745168_2170</name>
</gene>
<proteinExistence type="predicted"/>
<dbReference type="EMBL" id="FWXW01000005">
    <property type="protein sequence ID" value="SMC71718.1"/>
    <property type="molecule type" value="Genomic_DNA"/>
</dbReference>
<keyword evidence="2" id="KW-0813">Transport</keyword>
<feature type="transmembrane region" description="Helical" evidence="8">
    <location>
        <begin position="176"/>
        <end position="197"/>
    </location>
</feature>
<dbReference type="AlphaFoldDB" id="A0A1W2BGW7"/>
<evidence type="ECO:0000256" key="2">
    <source>
        <dbReference type="ARBA" id="ARBA00022448"/>
    </source>
</evidence>
<evidence type="ECO:0000256" key="3">
    <source>
        <dbReference type="ARBA" id="ARBA00022475"/>
    </source>
</evidence>
<dbReference type="STRING" id="1122930.SAMN02745168_2170"/>
<evidence type="ECO:0000256" key="7">
    <source>
        <dbReference type="ARBA" id="ARBA00023136"/>
    </source>
</evidence>
<keyword evidence="10" id="KW-1185">Reference proteome</keyword>
<sequence length="359" mass="38467">MKEEIDVNKNKSPRLKTSVGGAGSFIQKYSVIIAWVVVIAAFTIGSGDLFFNFNTLSLITGTRSVVVILALAIMIPLTAGDYDMSSGFTMTLANMITVFLAVEMGWNVWQSAIIAILVGLLVGAVNGIFVVKIGIDPFIVTMGVGTFLAGVTLWISNKTLSGTELAPLQHVSIGKLFNIQYIFFYCFILMLILWYIFEHTSAGKKILFIGHGKEVARLSGIKVGKVRWICLMASSTLSAFAGVMYSGVTGSARSGSCNDFMMPAFAAAFLGSTFIKPGRFNPVGTFIAVYFLETGIRGLSLLGFSTYVQNLFYGAALVLAVALSAIMKKRSLKADKAKKIAALAADDACSQGENVPDKA</sequence>
<evidence type="ECO:0000256" key="8">
    <source>
        <dbReference type="SAM" id="Phobius"/>
    </source>
</evidence>
<keyword evidence="5 8" id="KW-0812">Transmembrane</keyword>
<organism evidence="9 10">
    <name type="scientific">Papillibacter cinnamivorans DSM 12816</name>
    <dbReference type="NCBI Taxonomy" id="1122930"/>
    <lineage>
        <taxon>Bacteria</taxon>
        <taxon>Bacillati</taxon>
        <taxon>Bacillota</taxon>
        <taxon>Clostridia</taxon>
        <taxon>Eubacteriales</taxon>
        <taxon>Oscillospiraceae</taxon>
        <taxon>Papillibacter</taxon>
    </lineage>
</organism>
<dbReference type="InterPro" id="IPR001851">
    <property type="entry name" value="ABC_transp_permease"/>
</dbReference>
<protein>
    <submittedName>
        <fullName evidence="9">Ribose transport system permease protein</fullName>
    </submittedName>
</protein>
<feature type="transmembrane region" description="Helical" evidence="8">
    <location>
        <begin position="138"/>
        <end position="156"/>
    </location>
</feature>
<feature type="transmembrane region" description="Helical" evidence="8">
    <location>
        <begin position="112"/>
        <end position="131"/>
    </location>
</feature>
<evidence type="ECO:0000313" key="9">
    <source>
        <dbReference type="EMBL" id="SMC71718.1"/>
    </source>
</evidence>
<dbReference type="GO" id="GO:0022857">
    <property type="term" value="F:transmembrane transporter activity"/>
    <property type="evidence" value="ECO:0007669"/>
    <property type="project" value="InterPro"/>
</dbReference>
<keyword evidence="3" id="KW-1003">Cell membrane</keyword>
<name>A0A1W2BGW7_9FIRM</name>
<evidence type="ECO:0000313" key="10">
    <source>
        <dbReference type="Proteomes" id="UP000192790"/>
    </source>
</evidence>
<dbReference type="PANTHER" id="PTHR32196">
    <property type="entry name" value="ABC TRANSPORTER PERMEASE PROTEIN YPHD-RELATED-RELATED"/>
    <property type="match status" value="1"/>
</dbReference>
<reference evidence="9 10" key="1">
    <citation type="submission" date="2017-04" db="EMBL/GenBank/DDBJ databases">
        <authorList>
            <person name="Afonso C.L."/>
            <person name="Miller P.J."/>
            <person name="Scott M.A."/>
            <person name="Spackman E."/>
            <person name="Goraichik I."/>
            <person name="Dimitrov K.M."/>
            <person name="Suarez D.L."/>
            <person name="Swayne D.E."/>
        </authorList>
    </citation>
    <scope>NUCLEOTIDE SEQUENCE [LARGE SCALE GENOMIC DNA]</scope>
    <source>
        <strain evidence="9 10">DSM 12816</strain>
    </source>
</reference>
<keyword evidence="6 8" id="KW-1133">Transmembrane helix</keyword>
<keyword evidence="7 8" id="KW-0472">Membrane</keyword>
<dbReference type="Pfam" id="PF02653">
    <property type="entry name" value="BPD_transp_2"/>
    <property type="match status" value="1"/>
</dbReference>
<comment type="subcellular location">
    <subcellularLocation>
        <location evidence="1">Cell membrane</location>
        <topology evidence="1">Multi-pass membrane protein</topology>
    </subcellularLocation>
</comment>
<keyword evidence="4" id="KW-0997">Cell inner membrane</keyword>
<accession>A0A1W2BGW7</accession>
<evidence type="ECO:0000256" key="6">
    <source>
        <dbReference type="ARBA" id="ARBA00022989"/>
    </source>
</evidence>